<keyword evidence="4" id="KW-0106">Calcium</keyword>
<evidence type="ECO:0000313" key="6">
    <source>
        <dbReference type="EMBL" id="HHS62428.1"/>
    </source>
</evidence>
<dbReference type="InterPro" id="IPR036820">
    <property type="entry name" value="Archease_dom_sf"/>
</dbReference>
<evidence type="ECO:0000256" key="1">
    <source>
        <dbReference type="ARBA" id="ARBA00007963"/>
    </source>
</evidence>
<dbReference type="Pfam" id="PF01951">
    <property type="entry name" value="Archease"/>
    <property type="match status" value="1"/>
</dbReference>
<dbReference type="InterPro" id="IPR002804">
    <property type="entry name" value="Archease"/>
</dbReference>
<name>A0A7C6EJL1_UNCW3</name>
<dbReference type="GO" id="GO:0046872">
    <property type="term" value="F:metal ion binding"/>
    <property type="evidence" value="ECO:0007669"/>
    <property type="project" value="UniProtKB-KW"/>
</dbReference>
<proteinExistence type="inferred from homology"/>
<dbReference type="AlphaFoldDB" id="A0A7C6EJL1"/>
<dbReference type="InterPro" id="IPR023572">
    <property type="entry name" value="Archease_dom"/>
</dbReference>
<reference evidence="6" key="1">
    <citation type="journal article" date="2020" name="mSystems">
        <title>Genome- and Community-Level Interaction Insights into Carbon Utilization and Element Cycling Functions of Hydrothermarchaeota in Hydrothermal Sediment.</title>
        <authorList>
            <person name="Zhou Z."/>
            <person name="Liu Y."/>
            <person name="Xu W."/>
            <person name="Pan J."/>
            <person name="Luo Z.H."/>
            <person name="Li M."/>
        </authorList>
    </citation>
    <scope>NUCLEOTIDE SEQUENCE [LARGE SCALE GENOMIC DNA]</scope>
    <source>
        <strain evidence="6">SpSt-783</strain>
    </source>
</reference>
<gene>
    <name evidence="6" type="ORF">ENV70_02265</name>
</gene>
<comment type="similarity">
    <text evidence="1">Belongs to the archease family.</text>
</comment>
<organism evidence="6">
    <name type="scientific">candidate division WOR-3 bacterium</name>
    <dbReference type="NCBI Taxonomy" id="2052148"/>
    <lineage>
        <taxon>Bacteria</taxon>
        <taxon>Bacteria division WOR-3</taxon>
    </lineage>
</organism>
<evidence type="ECO:0000259" key="5">
    <source>
        <dbReference type="Pfam" id="PF01951"/>
    </source>
</evidence>
<dbReference type="Gene3D" id="3.55.10.10">
    <property type="entry name" value="Archease domain"/>
    <property type="match status" value="1"/>
</dbReference>
<evidence type="ECO:0000256" key="2">
    <source>
        <dbReference type="ARBA" id="ARBA00022694"/>
    </source>
</evidence>
<evidence type="ECO:0000256" key="3">
    <source>
        <dbReference type="ARBA" id="ARBA00022723"/>
    </source>
</evidence>
<keyword evidence="2" id="KW-0819">tRNA processing</keyword>
<dbReference type="SUPFAM" id="SSF69819">
    <property type="entry name" value="MTH1598-like"/>
    <property type="match status" value="1"/>
</dbReference>
<dbReference type="PANTHER" id="PTHR12682:SF11">
    <property type="entry name" value="PROTEIN ARCHEASE"/>
    <property type="match status" value="1"/>
</dbReference>
<dbReference type="GO" id="GO:0008033">
    <property type="term" value="P:tRNA processing"/>
    <property type="evidence" value="ECO:0007669"/>
    <property type="project" value="UniProtKB-KW"/>
</dbReference>
<keyword evidence="3" id="KW-0479">Metal-binding</keyword>
<sequence length="136" mass="15770">MPYKYLNHTADLGIEVEGKTLEELFINTGKAIFETQIDGEIDNKEKLSFELKSVSLEELLIEWCRELLYNFAVKGFIPKDYNIKITSGYELNACLTGDIFDKKRHQVKLEIKNATYHNLSIDKKNDKYIATIIFDV</sequence>
<evidence type="ECO:0000256" key="4">
    <source>
        <dbReference type="ARBA" id="ARBA00022837"/>
    </source>
</evidence>
<dbReference type="EMBL" id="DTHJ01000051">
    <property type="protein sequence ID" value="HHS62428.1"/>
    <property type="molecule type" value="Genomic_DNA"/>
</dbReference>
<dbReference type="PANTHER" id="PTHR12682">
    <property type="entry name" value="ARCHEASE"/>
    <property type="match status" value="1"/>
</dbReference>
<protein>
    <submittedName>
        <fullName evidence="6">Archease</fullName>
    </submittedName>
</protein>
<accession>A0A7C6EJL1</accession>
<feature type="domain" description="Archease" evidence="5">
    <location>
        <begin position="3"/>
        <end position="136"/>
    </location>
</feature>
<comment type="caution">
    <text evidence="6">The sequence shown here is derived from an EMBL/GenBank/DDBJ whole genome shotgun (WGS) entry which is preliminary data.</text>
</comment>